<evidence type="ECO:0000313" key="5">
    <source>
        <dbReference type="Proteomes" id="UP001461960"/>
    </source>
</evidence>
<organism evidence="4 5">
    <name type="scientific">Psychrobacter saeujeotis</name>
    <dbReference type="NCBI Taxonomy" id="3143436"/>
    <lineage>
        <taxon>Bacteria</taxon>
        <taxon>Pseudomonadati</taxon>
        <taxon>Pseudomonadota</taxon>
        <taxon>Gammaproteobacteria</taxon>
        <taxon>Moraxellales</taxon>
        <taxon>Moraxellaceae</taxon>
        <taxon>Psychrobacter</taxon>
    </lineage>
</organism>
<accession>A0ABU9X9T3</accession>
<dbReference type="Pfam" id="PF02798">
    <property type="entry name" value="GST_N"/>
    <property type="match status" value="1"/>
</dbReference>
<dbReference type="Gene3D" id="3.40.30.10">
    <property type="entry name" value="Glutaredoxin"/>
    <property type="match status" value="1"/>
</dbReference>
<dbReference type="PANTHER" id="PTHR44051:SF8">
    <property type="entry name" value="GLUTATHIONE S-TRANSFERASE GSTA"/>
    <property type="match status" value="1"/>
</dbReference>
<comment type="similarity">
    <text evidence="1">Belongs to the GST superfamily.</text>
</comment>
<evidence type="ECO:0000259" key="2">
    <source>
        <dbReference type="PROSITE" id="PS50404"/>
    </source>
</evidence>
<dbReference type="RefSeq" id="WP_299218082.1">
    <property type="nucleotide sequence ID" value="NZ_JBDGHN010000005.1"/>
</dbReference>
<dbReference type="InterPro" id="IPR036249">
    <property type="entry name" value="Thioredoxin-like_sf"/>
</dbReference>
<dbReference type="SUPFAM" id="SSF52833">
    <property type="entry name" value="Thioredoxin-like"/>
    <property type="match status" value="1"/>
</dbReference>
<dbReference type="SFLD" id="SFLDS00019">
    <property type="entry name" value="Glutathione_Transferase_(cytos"/>
    <property type="match status" value="1"/>
</dbReference>
<keyword evidence="5" id="KW-1185">Reference proteome</keyword>
<dbReference type="PROSITE" id="PS50405">
    <property type="entry name" value="GST_CTER"/>
    <property type="match status" value="1"/>
</dbReference>
<dbReference type="PANTHER" id="PTHR44051">
    <property type="entry name" value="GLUTATHIONE S-TRANSFERASE-RELATED"/>
    <property type="match status" value="1"/>
</dbReference>
<dbReference type="InterPro" id="IPR010987">
    <property type="entry name" value="Glutathione-S-Trfase_C-like"/>
</dbReference>
<comment type="caution">
    <text evidence="4">The sequence shown here is derived from an EMBL/GenBank/DDBJ whole genome shotgun (WGS) entry which is preliminary data.</text>
</comment>
<dbReference type="SFLD" id="SFLDG00358">
    <property type="entry name" value="Main_(cytGST)"/>
    <property type="match status" value="1"/>
</dbReference>
<feature type="domain" description="GST C-terminal" evidence="3">
    <location>
        <begin position="91"/>
        <end position="203"/>
    </location>
</feature>
<dbReference type="PROSITE" id="PS50404">
    <property type="entry name" value="GST_NTER"/>
    <property type="match status" value="1"/>
</dbReference>
<dbReference type="InterPro" id="IPR040079">
    <property type="entry name" value="Glutathione_S-Trfase"/>
</dbReference>
<dbReference type="InterPro" id="IPR036282">
    <property type="entry name" value="Glutathione-S-Trfase_C_sf"/>
</dbReference>
<evidence type="ECO:0000256" key="1">
    <source>
        <dbReference type="RuleBase" id="RU003494"/>
    </source>
</evidence>
<protein>
    <submittedName>
        <fullName evidence="4">Glutathione S-transferase family protein</fullName>
    </submittedName>
</protein>
<sequence length="203" mass="23616">MITLYKYTQPSRAETVIWALSELDLDYEVKEIDAKKSEQRSPEFLAINPFGKIPALIHNDKVFTESLAIIEYLNDLHPDKPLTPNKDDESYAEKNYKLRQVISFGMIELESYLWILTKIKVLQNFESWPEGTADNCMKCIQNALPIAYAWLDGQDYIAGDSFTLADIYYHQLFSWVKMLGGELPEHIKAYLKKLSKREKFHGR</sequence>
<dbReference type="Gene3D" id="1.20.1050.10">
    <property type="match status" value="1"/>
</dbReference>
<evidence type="ECO:0000259" key="3">
    <source>
        <dbReference type="PROSITE" id="PS50405"/>
    </source>
</evidence>
<dbReference type="InterPro" id="IPR004045">
    <property type="entry name" value="Glutathione_S-Trfase_N"/>
</dbReference>
<dbReference type="Proteomes" id="UP001461960">
    <property type="component" value="Unassembled WGS sequence"/>
</dbReference>
<dbReference type="EMBL" id="JBDGHN010000005">
    <property type="protein sequence ID" value="MEN2752175.1"/>
    <property type="molecule type" value="Genomic_DNA"/>
</dbReference>
<dbReference type="CDD" id="cd03046">
    <property type="entry name" value="GST_N_GTT1_like"/>
    <property type="match status" value="1"/>
</dbReference>
<dbReference type="InterPro" id="IPR004046">
    <property type="entry name" value="GST_C"/>
</dbReference>
<name>A0ABU9X9T3_9GAMM</name>
<proteinExistence type="inferred from homology"/>
<feature type="domain" description="GST N-terminal" evidence="2">
    <location>
        <begin position="1"/>
        <end position="81"/>
    </location>
</feature>
<dbReference type="SUPFAM" id="SSF47616">
    <property type="entry name" value="GST C-terminal domain-like"/>
    <property type="match status" value="1"/>
</dbReference>
<dbReference type="Pfam" id="PF00043">
    <property type="entry name" value="GST_C"/>
    <property type="match status" value="1"/>
</dbReference>
<gene>
    <name evidence="4" type="ORF">AAIR29_11085</name>
</gene>
<evidence type="ECO:0000313" key="4">
    <source>
        <dbReference type="EMBL" id="MEN2752175.1"/>
    </source>
</evidence>
<reference evidence="4 5" key="1">
    <citation type="submission" date="2024-05" db="EMBL/GenBank/DDBJ databases">
        <authorList>
            <person name="Kim H.-Y."/>
            <person name="Kim E."/>
            <person name="Cai Y."/>
            <person name="Yang S.-M."/>
            <person name="Lee W."/>
        </authorList>
    </citation>
    <scope>NUCLEOTIDE SEQUENCE [LARGE SCALE GENOMIC DNA]</scope>
    <source>
        <strain evidence="4 5">FBL11</strain>
    </source>
</reference>